<dbReference type="InterPro" id="IPR034086">
    <property type="entry name" value="PMEI_plant"/>
</dbReference>
<feature type="domain" description="Pectinesterase inhibitor" evidence="5">
    <location>
        <begin position="34"/>
        <end position="179"/>
    </location>
</feature>
<dbReference type="SUPFAM" id="SSF101148">
    <property type="entry name" value="Plant invertase/pectin methylesterase inhibitor"/>
    <property type="match status" value="1"/>
</dbReference>
<sequence>MSKNKTMFTFSSSSPFGSTLVLLCLIVASLITPSRSNYLSDLCIKSKSPRFCLQVFGLNPHRSPYELTQEAINLALTNTYETKNKIHIFLDQTKHHNLKVIYNQCLRYYQSVVDGLEDAAGHFLKDGLYSAVNAIGNRAQENAFLCENAFQGKIGYAYDSTLTKDNENLEIFGSIIVSAVDLLYNP</sequence>
<keyword evidence="2" id="KW-1015">Disulfide bond</keyword>
<dbReference type="NCBIfam" id="TIGR01614">
    <property type="entry name" value="PME_inhib"/>
    <property type="match status" value="1"/>
</dbReference>
<feature type="chain" id="PRO_5042840806" description="Pectinesterase inhibitor domain-containing protein" evidence="4">
    <location>
        <begin position="37"/>
        <end position="186"/>
    </location>
</feature>
<keyword evidence="7" id="KW-1185">Reference proteome</keyword>
<comment type="caution">
    <text evidence="6">The sequence shown here is derived from an EMBL/GenBank/DDBJ whole genome shotgun (WGS) entry which is preliminary data.</text>
</comment>
<dbReference type="SMART" id="SM00856">
    <property type="entry name" value="PMEI"/>
    <property type="match status" value="1"/>
</dbReference>
<dbReference type="PANTHER" id="PTHR36710:SF10">
    <property type="entry name" value="PECTINESTERASE INHIBITOR DOMAIN-CONTAINING PROTEIN"/>
    <property type="match status" value="1"/>
</dbReference>
<evidence type="ECO:0000313" key="7">
    <source>
        <dbReference type="Proteomes" id="UP001371456"/>
    </source>
</evidence>
<evidence type="ECO:0000256" key="2">
    <source>
        <dbReference type="ARBA" id="ARBA00023157"/>
    </source>
</evidence>
<dbReference type="Pfam" id="PF04043">
    <property type="entry name" value="PMEI"/>
    <property type="match status" value="1"/>
</dbReference>
<dbReference type="PANTHER" id="PTHR36710">
    <property type="entry name" value="PECTINESTERASE INHIBITOR-LIKE"/>
    <property type="match status" value="1"/>
</dbReference>
<evidence type="ECO:0000313" key="6">
    <source>
        <dbReference type="EMBL" id="KAK6786106.1"/>
    </source>
</evidence>
<dbReference type="Gene3D" id="1.20.140.40">
    <property type="entry name" value="Invertase/pectin methylesterase inhibitor family protein"/>
    <property type="match status" value="1"/>
</dbReference>
<comment type="similarity">
    <text evidence="3">Belongs to the PMEI family.</text>
</comment>
<organism evidence="6 7">
    <name type="scientific">Solanum bulbocastanum</name>
    <name type="common">Wild potato</name>
    <dbReference type="NCBI Taxonomy" id="147425"/>
    <lineage>
        <taxon>Eukaryota</taxon>
        <taxon>Viridiplantae</taxon>
        <taxon>Streptophyta</taxon>
        <taxon>Embryophyta</taxon>
        <taxon>Tracheophyta</taxon>
        <taxon>Spermatophyta</taxon>
        <taxon>Magnoliopsida</taxon>
        <taxon>eudicotyledons</taxon>
        <taxon>Gunneridae</taxon>
        <taxon>Pentapetalae</taxon>
        <taxon>asterids</taxon>
        <taxon>lamiids</taxon>
        <taxon>Solanales</taxon>
        <taxon>Solanaceae</taxon>
        <taxon>Solanoideae</taxon>
        <taxon>Solaneae</taxon>
        <taxon>Solanum</taxon>
    </lineage>
</organism>
<dbReference type="EMBL" id="JBANQN010000006">
    <property type="protein sequence ID" value="KAK6786106.1"/>
    <property type="molecule type" value="Genomic_DNA"/>
</dbReference>
<dbReference type="AlphaFoldDB" id="A0AAN8TIK2"/>
<dbReference type="InterPro" id="IPR035513">
    <property type="entry name" value="Invertase/methylesterase_inhib"/>
</dbReference>
<evidence type="ECO:0000256" key="3">
    <source>
        <dbReference type="ARBA" id="ARBA00038471"/>
    </source>
</evidence>
<evidence type="ECO:0000256" key="1">
    <source>
        <dbReference type="ARBA" id="ARBA00022729"/>
    </source>
</evidence>
<keyword evidence="1 4" id="KW-0732">Signal</keyword>
<protein>
    <recommendedName>
        <fullName evidence="5">Pectinesterase inhibitor domain-containing protein</fullName>
    </recommendedName>
</protein>
<dbReference type="InterPro" id="IPR006501">
    <property type="entry name" value="Pectinesterase_inhib_dom"/>
</dbReference>
<evidence type="ECO:0000259" key="5">
    <source>
        <dbReference type="SMART" id="SM00856"/>
    </source>
</evidence>
<gene>
    <name evidence="6" type="ORF">RDI58_014631</name>
</gene>
<reference evidence="6 7" key="1">
    <citation type="submission" date="2024-02" db="EMBL/GenBank/DDBJ databases">
        <title>de novo genome assembly of Solanum bulbocastanum strain 11H21.</title>
        <authorList>
            <person name="Hosaka A.J."/>
        </authorList>
    </citation>
    <scope>NUCLEOTIDE SEQUENCE [LARGE SCALE GENOMIC DNA]</scope>
    <source>
        <tissue evidence="6">Young leaves</tissue>
    </source>
</reference>
<dbReference type="CDD" id="cd15797">
    <property type="entry name" value="PMEI"/>
    <property type="match status" value="1"/>
</dbReference>
<accession>A0AAN8TIK2</accession>
<dbReference type="GO" id="GO:0046910">
    <property type="term" value="F:pectinesterase inhibitor activity"/>
    <property type="evidence" value="ECO:0007669"/>
    <property type="project" value="InterPro"/>
</dbReference>
<evidence type="ECO:0000256" key="4">
    <source>
        <dbReference type="SAM" id="SignalP"/>
    </source>
</evidence>
<name>A0AAN8TIK2_SOLBU</name>
<proteinExistence type="inferred from homology"/>
<dbReference type="Proteomes" id="UP001371456">
    <property type="component" value="Unassembled WGS sequence"/>
</dbReference>
<feature type="signal peptide" evidence="4">
    <location>
        <begin position="1"/>
        <end position="36"/>
    </location>
</feature>
<dbReference type="InterPro" id="IPR052421">
    <property type="entry name" value="PCW_Enzyme_Inhibitor"/>
</dbReference>